<dbReference type="STRING" id="77020.A0A0M8MMQ2"/>
<comment type="subunit">
    <text evidence="7">Part of the nuclear pore complex (NPC).</text>
</comment>
<comment type="subcellular location">
    <subcellularLocation>
        <location evidence="7">Nucleus</location>
        <location evidence="7">Nuclear pore complex</location>
    </subcellularLocation>
    <subcellularLocation>
        <location evidence="7">Nucleus membrane</location>
    </subcellularLocation>
</comment>
<evidence type="ECO:0000256" key="7">
    <source>
        <dbReference type="RuleBase" id="RU365072"/>
    </source>
</evidence>
<sequence>MDHPDVPPSSFEAFADAYRAARSLDTDAQLSAEAGTALVFADVCAERARSAQDPTASDLVHALDDRDAEAWATEAHTWKLIHALFSERLVEPRLGLVSPPANQYETPLATVQRVLEASPELAELKIIREWLQEVLPVRHGVEVRKGYMPFTKNALRAEKRTQVGQTPLRRGREKLVQQLDPDAALRGPGAWDVEDVHYEKALLRHLFEYVRAGDLDLALDLCVQTSQPWRSASLRGAIFYHDPTLCPPSEHVTEPLGSRTRSIWRRIAKKAASNVALDPYERALYGALSGDLASVLAVSESWEERLWGYVNARFEQLLEQHVNAAMPSHTLADTLDSKCLAEDTTAESSESLDSIFEQLAQATPTASQDALDPYHIVQRAVITDSVPDLLARVNARLPEMEQLAPHVYARLVRFFAHLTLFCHLVHVPLPVPLRTPILNAYVGVLQRAGESSELVALYASSLEEDNANHVYADFLCAMDPDASLEDRRRALLQAQPHGLDPAVVARATMHMLSTELLPSLQHSDKIQAWNALLRPNERRLILAVDWLTFFEATYADAIHQINTLARVFMSTGRLHAAHSLLQRVPSDLLSALPSIPMASDELMELDHWRSYFDVLSKNVQVRGLWSDCALAESHAEQHAWTQALVSASEAARLANMELLELGWLQFPLVEPDTLRQTQLQEIRRKYIPEIVQSLHWMLVDTSQVIKENLAHALALPNLVADERLRLYMEFTPTSHATTLHPLRKYLDQVREASLIALDRRQDVFGCEHTSTV</sequence>
<evidence type="ECO:0000313" key="8">
    <source>
        <dbReference type="EMBL" id="KOS14678.1"/>
    </source>
</evidence>
<dbReference type="Proteomes" id="UP000037751">
    <property type="component" value="Unassembled WGS sequence"/>
</dbReference>
<protein>
    <recommendedName>
        <fullName evidence="7">Nuclear pore complex protein</fullName>
    </recommendedName>
</protein>
<dbReference type="GO" id="GO:0031965">
    <property type="term" value="C:nuclear membrane"/>
    <property type="evidence" value="ECO:0007669"/>
    <property type="project" value="UniProtKB-SubCell"/>
</dbReference>
<comment type="caution">
    <text evidence="8">The sequence shown here is derived from an EMBL/GenBank/DDBJ whole genome shotgun (WGS) entry which is preliminary data.</text>
</comment>
<comment type="similarity">
    <text evidence="7">Belongs to the nucleoporin Nup84/Nup107 family.</text>
</comment>
<dbReference type="GO" id="GO:0000973">
    <property type="term" value="P:post-transcriptional tethering of RNA polymerase II gene DNA at nuclear periphery"/>
    <property type="evidence" value="ECO:0007669"/>
    <property type="project" value="TreeGrafter"/>
</dbReference>
<keyword evidence="4 7" id="KW-0811">Translocation</keyword>
<dbReference type="VEuPathDB" id="FungiDB:Malapachy_1008"/>
<dbReference type="InterPro" id="IPR007252">
    <property type="entry name" value="Nup84/Nup107"/>
</dbReference>
<keyword evidence="6 7" id="KW-0539">Nucleus</keyword>
<dbReference type="AlphaFoldDB" id="A0A0M8MMQ2"/>
<evidence type="ECO:0000256" key="2">
    <source>
        <dbReference type="ARBA" id="ARBA00022816"/>
    </source>
</evidence>
<dbReference type="RefSeq" id="XP_017992310.1">
    <property type="nucleotide sequence ID" value="XM_018135520.1"/>
</dbReference>
<keyword evidence="9" id="KW-1185">Reference proteome</keyword>
<evidence type="ECO:0000256" key="1">
    <source>
        <dbReference type="ARBA" id="ARBA00022448"/>
    </source>
</evidence>
<dbReference type="Gene3D" id="1.10.3450.20">
    <property type="match status" value="1"/>
</dbReference>
<dbReference type="GO" id="GO:0006606">
    <property type="term" value="P:protein import into nucleus"/>
    <property type="evidence" value="ECO:0007669"/>
    <property type="project" value="TreeGrafter"/>
</dbReference>
<dbReference type="GeneID" id="28727395"/>
<name>A0A0M8MMQ2_9BASI</name>
<keyword evidence="2" id="KW-0509">mRNA transport</keyword>
<evidence type="ECO:0000313" key="9">
    <source>
        <dbReference type="Proteomes" id="UP000037751"/>
    </source>
</evidence>
<keyword evidence="5 7" id="KW-0906">Nuclear pore complex</keyword>
<proteinExistence type="inferred from homology"/>
<evidence type="ECO:0000256" key="6">
    <source>
        <dbReference type="ARBA" id="ARBA00023242"/>
    </source>
</evidence>
<dbReference type="Gene3D" id="1.20.190.50">
    <property type="match status" value="1"/>
</dbReference>
<keyword evidence="7" id="KW-0472">Membrane</keyword>
<evidence type="ECO:0000256" key="4">
    <source>
        <dbReference type="ARBA" id="ARBA00023010"/>
    </source>
</evidence>
<reference evidence="8 9" key="1">
    <citation type="submission" date="2015-07" db="EMBL/GenBank/DDBJ databases">
        <title>Draft Genome Sequence of Malassezia furfur CBS1878 and Malassezia pachydermatis CBS1879.</title>
        <authorList>
            <person name="Triana S."/>
            <person name="Ohm R."/>
            <person name="Gonzalez A."/>
            <person name="DeCock H."/>
            <person name="Restrepo S."/>
            <person name="Celis A."/>
        </authorList>
    </citation>
    <scope>NUCLEOTIDE SEQUENCE [LARGE SCALE GENOMIC DNA]</scope>
    <source>
        <strain evidence="8 9">CBS 1879</strain>
    </source>
</reference>
<dbReference type="Pfam" id="PF04121">
    <property type="entry name" value="Nup84_Nup100"/>
    <property type="match status" value="1"/>
</dbReference>
<comment type="function">
    <text evidence="7">Functions as a component of the nuclear pore complex (NPC).</text>
</comment>
<keyword evidence="3" id="KW-0653">Protein transport</keyword>
<dbReference type="GO" id="GO:0006406">
    <property type="term" value="P:mRNA export from nucleus"/>
    <property type="evidence" value="ECO:0007669"/>
    <property type="project" value="TreeGrafter"/>
</dbReference>
<gene>
    <name evidence="8" type="ORF">Malapachy_1008</name>
</gene>
<keyword evidence="1 7" id="KW-0813">Transport</keyword>
<accession>A0A0M8MMQ2</accession>
<dbReference type="GO" id="GO:0017056">
    <property type="term" value="F:structural constituent of nuclear pore"/>
    <property type="evidence" value="ECO:0007669"/>
    <property type="project" value="UniProtKB-UniRule"/>
</dbReference>
<organism evidence="8 9">
    <name type="scientific">Malassezia pachydermatis</name>
    <dbReference type="NCBI Taxonomy" id="77020"/>
    <lineage>
        <taxon>Eukaryota</taxon>
        <taxon>Fungi</taxon>
        <taxon>Dikarya</taxon>
        <taxon>Basidiomycota</taxon>
        <taxon>Ustilaginomycotina</taxon>
        <taxon>Malasseziomycetes</taxon>
        <taxon>Malasseziales</taxon>
        <taxon>Malasseziaceae</taxon>
        <taxon>Malassezia</taxon>
    </lineage>
</organism>
<dbReference type="PANTHER" id="PTHR13003:SF2">
    <property type="entry name" value="NUCLEAR PORE COMPLEX PROTEIN NUP107"/>
    <property type="match status" value="1"/>
</dbReference>
<dbReference type="GO" id="GO:0031080">
    <property type="term" value="C:nuclear pore outer ring"/>
    <property type="evidence" value="ECO:0007669"/>
    <property type="project" value="TreeGrafter"/>
</dbReference>
<dbReference type="PANTHER" id="PTHR13003">
    <property type="entry name" value="NUP107-RELATED"/>
    <property type="match status" value="1"/>
</dbReference>
<dbReference type="EMBL" id="LGAV01000003">
    <property type="protein sequence ID" value="KOS14678.1"/>
    <property type="molecule type" value="Genomic_DNA"/>
</dbReference>
<dbReference type="OrthoDB" id="3098at2759"/>
<evidence type="ECO:0000256" key="3">
    <source>
        <dbReference type="ARBA" id="ARBA00022927"/>
    </source>
</evidence>
<evidence type="ECO:0000256" key="5">
    <source>
        <dbReference type="ARBA" id="ARBA00023132"/>
    </source>
</evidence>